<name>A0A2K9NMQ3_BACTC</name>
<dbReference type="PIRSF" id="PIRSF002741">
    <property type="entry name" value="MppA"/>
    <property type="match status" value="1"/>
</dbReference>
<dbReference type="KEGG" id="bsto:C0V70_01470"/>
<dbReference type="Gene3D" id="3.40.190.10">
    <property type="entry name" value="Periplasmic binding protein-like II"/>
    <property type="match status" value="1"/>
</dbReference>
<proteinExistence type="inferred from homology"/>
<dbReference type="GO" id="GO:0030288">
    <property type="term" value="C:outer membrane-bounded periplasmic space"/>
    <property type="evidence" value="ECO:0007669"/>
    <property type="project" value="UniProtKB-ARBA"/>
</dbReference>
<dbReference type="GO" id="GO:0015833">
    <property type="term" value="P:peptide transport"/>
    <property type="evidence" value="ECO:0007669"/>
    <property type="project" value="TreeGrafter"/>
</dbReference>
<dbReference type="GO" id="GO:0043190">
    <property type="term" value="C:ATP-binding cassette (ABC) transporter complex"/>
    <property type="evidence" value="ECO:0007669"/>
    <property type="project" value="InterPro"/>
</dbReference>
<dbReference type="InterPro" id="IPR030678">
    <property type="entry name" value="Peptide/Ni-bd"/>
</dbReference>
<dbReference type="InterPro" id="IPR023765">
    <property type="entry name" value="SBP_5_CS"/>
</dbReference>
<dbReference type="Proteomes" id="UP000235584">
    <property type="component" value="Chromosome"/>
</dbReference>
<dbReference type="PANTHER" id="PTHR30290:SF9">
    <property type="entry name" value="OLIGOPEPTIDE-BINDING PROTEIN APPA"/>
    <property type="match status" value="1"/>
</dbReference>
<evidence type="ECO:0000313" key="5">
    <source>
        <dbReference type="Proteomes" id="UP000235584"/>
    </source>
</evidence>
<dbReference type="PANTHER" id="PTHR30290">
    <property type="entry name" value="PERIPLASMIC BINDING COMPONENT OF ABC TRANSPORTER"/>
    <property type="match status" value="1"/>
</dbReference>
<accession>A0A2K9NMQ3</accession>
<dbReference type="GO" id="GO:1904680">
    <property type="term" value="F:peptide transmembrane transporter activity"/>
    <property type="evidence" value="ECO:0007669"/>
    <property type="project" value="TreeGrafter"/>
</dbReference>
<keyword evidence="3" id="KW-0732">Signal</keyword>
<evidence type="ECO:0000256" key="1">
    <source>
        <dbReference type="ARBA" id="ARBA00005695"/>
    </source>
</evidence>
<dbReference type="InterPro" id="IPR000914">
    <property type="entry name" value="SBP_5_dom"/>
</dbReference>
<organism evidence="4 5">
    <name type="scientific">Bacteriovorax stolpii</name>
    <name type="common">Bdellovibrio stolpii</name>
    <dbReference type="NCBI Taxonomy" id="960"/>
    <lineage>
        <taxon>Bacteria</taxon>
        <taxon>Pseudomonadati</taxon>
        <taxon>Bdellovibrionota</taxon>
        <taxon>Bacteriovoracia</taxon>
        <taxon>Bacteriovoracales</taxon>
        <taxon>Bacteriovoracaceae</taxon>
        <taxon>Bacteriovorax</taxon>
    </lineage>
</organism>
<protein>
    <submittedName>
        <fullName evidence="4">Peptide ABC transporter substrate-binding protein</fullName>
    </submittedName>
</protein>
<dbReference type="RefSeq" id="WP_102242088.1">
    <property type="nucleotide sequence ID" value="NZ_CP025704.1"/>
</dbReference>
<dbReference type="Gene3D" id="3.10.105.10">
    <property type="entry name" value="Dipeptide-binding Protein, Domain 3"/>
    <property type="match status" value="1"/>
</dbReference>
<dbReference type="OrthoDB" id="5287567at2"/>
<dbReference type="AlphaFoldDB" id="A0A2K9NMQ3"/>
<comment type="similarity">
    <text evidence="1">Belongs to the bacterial solute-binding protein 5 family.</text>
</comment>
<keyword evidence="5" id="KW-1185">Reference proteome</keyword>
<evidence type="ECO:0000256" key="2">
    <source>
        <dbReference type="ARBA" id="ARBA00022448"/>
    </source>
</evidence>
<evidence type="ECO:0000256" key="3">
    <source>
        <dbReference type="ARBA" id="ARBA00022729"/>
    </source>
</evidence>
<reference evidence="4 5" key="1">
    <citation type="submission" date="2018-01" db="EMBL/GenBank/DDBJ databases">
        <title>Complete genome sequence of Bacteriovorax stolpii DSM12778.</title>
        <authorList>
            <person name="Tang B."/>
            <person name="Chang J."/>
        </authorList>
    </citation>
    <scope>NUCLEOTIDE SEQUENCE [LARGE SCALE GENOMIC DNA]</scope>
    <source>
        <strain evidence="4 5">DSM 12778</strain>
    </source>
</reference>
<dbReference type="Pfam" id="PF00496">
    <property type="entry name" value="SBP_bac_5"/>
    <property type="match status" value="1"/>
</dbReference>
<evidence type="ECO:0000313" key="4">
    <source>
        <dbReference type="EMBL" id="AUN96793.1"/>
    </source>
</evidence>
<gene>
    <name evidence="4" type="ORF">C0V70_01470</name>
</gene>
<dbReference type="SUPFAM" id="SSF53850">
    <property type="entry name" value="Periplasmic binding protein-like II"/>
    <property type="match status" value="1"/>
</dbReference>
<sequence>MKKCVIALSLALGVMNTAFAVGNAKAPFGGEFKINLGQAPTTLNALSSSDAYASEVQSMIMEGLLTRNPDTREWEPALAKSWTISKDGKTFEFTLRDGVKWHDGKPLTVEDVKFSFDAIMDPKDTYKTAHLKPYYENIKSVEIVAPNKVKFTVGTPYFNNFTVAAGLTVVPMHLYKNPSKEQEKILNKTLVGTGPYMLKEFDRAKRIVLTSNPNWWGRSEPSLKGIHNFQTITMRFIQDSTISIRSIENGDIDYLALQPEEYAQKTNGPKWGKSVHKIKTQNKQVSGYAFVGFNLTNPMFKSVKTREAMVHLFDRKKMIEKLLFNFSLPATGPLYQQSDYADPTVKALEFDPKLALKKLTEDGWKDTDGDRILDKMIDGKKVKLSFTILEPLPDFVKFLTTFQEDAKKVGVDVQVKVVEWNAFIKLLDERKFEAVRLAWGGGDLDWDPKQIWHSESIANAGSNFVQYNNPKVDKLIDESRLIMDKATRVKKLREVYRTIAADVPYIFLFNGKFKFYARTDRIGSEKDTYTYSIGSDYWWIAK</sequence>
<dbReference type="PROSITE" id="PS01040">
    <property type="entry name" value="SBP_BACTERIAL_5"/>
    <property type="match status" value="1"/>
</dbReference>
<keyword evidence="2" id="KW-0813">Transport</keyword>
<dbReference type="EMBL" id="CP025704">
    <property type="protein sequence ID" value="AUN96793.1"/>
    <property type="molecule type" value="Genomic_DNA"/>
</dbReference>
<dbReference type="InterPro" id="IPR039424">
    <property type="entry name" value="SBP_5"/>
</dbReference>